<dbReference type="EMBL" id="UINC01043419">
    <property type="protein sequence ID" value="SVB47429.1"/>
    <property type="molecule type" value="Genomic_DNA"/>
</dbReference>
<proteinExistence type="predicted"/>
<gene>
    <name evidence="1" type="ORF">METZ01_LOCUS200283</name>
</gene>
<sequence>MKLLARTLAFLVLVLPPPIVSVQALAEDSEENSWLTDIYTQADDVLSTAGDLTKKTWEAGIKAGGQIVSFSSEQLSELLTVVENELSDLESTPDSKVNIEQKFYELRLFVDDLTELKEKEREAPNFALLSKTKKDYRIKMDEVLKELEPILFDGEVMGYSTKIRKAQTQIKVLRSEIFDLKEKKLFADLDDKDEFDRKITKRVKGVKSLETLIGKLEYDLMKKFHRLGIDLSIEQVRVVTKRVDGDDLAHTLAVFDITRQISSKLAELMENADYDPEYARRYYGIYVVMAEMVLYSQRLYVKKINEIYLVALNQLKRDIKDAINFAEQSISKQKNEANVKILKQNIESNKFSNEVVDMYREILLAQEENLKKAMKDSKNNVDVAYSTFDTVTISSNLVNLIDTTQDEFNKVMNMQIPQIVPFENKILEERFVDISNKISAD</sequence>
<evidence type="ECO:0000313" key="1">
    <source>
        <dbReference type="EMBL" id="SVB47429.1"/>
    </source>
</evidence>
<reference evidence="1" key="1">
    <citation type="submission" date="2018-05" db="EMBL/GenBank/DDBJ databases">
        <authorList>
            <person name="Lanie J.A."/>
            <person name="Ng W.-L."/>
            <person name="Kazmierczak K.M."/>
            <person name="Andrzejewski T.M."/>
            <person name="Davidsen T.M."/>
            <person name="Wayne K.J."/>
            <person name="Tettelin H."/>
            <person name="Glass J.I."/>
            <person name="Rusch D."/>
            <person name="Podicherti R."/>
            <person name="Tsui H.-C.T."/>
            <person name="Winkler M.E."/>
        </authorList>
    </citation>
    <scope>NUCLEOTIDE SEQUENCE</scope>
</reference>
<organism evidence="1">
    <name type="scientific">marine metagenome</name>
    <dbReference type="NCBI Taxonomy" id="408172"/>
    <lineage>
        <taxon>unclassified sequences</taxon>
        <taxon>metagenomes</taxon>
        <taxon>ecological metagenomes</taxon>
    </lineage>
</organism>
<dbReference type="AlphaFoldDB" id="A0A382EAJ9"/>
<accession>A0A382EAJ9</accession>
<protein>
    <submittedName>
        <fullName evidence="1">Uncharacterized protein</fullName>
    </submittedName>
</protein>
<name>A0A382EAJ9_9ZZZZ</name>